<reference evidence="1" key="1">
    <citation type="journal article" date="2020" name="Microb. Genom.">
        <title>Genetic diversity of clinical and environmental Mucorales isolates obtained from an investigation of mucormycosis cases among solid organ transplant recipients.</title>
        <authorList>
            <person name="Nguyen M.H."/>
            <person name="Kaul D."/>
            <person name="Muto C."/>
            <person name="Cheng S.J."/>
            <person name="Richter R.A."/>
            <person name="Bruno V.M."/>
            <person name="Liu G."/>
            <person name="Beyhan S."/>
            <person name="Sundermann A.J."/>
            <person name="Mounaud S."/>
            <person name="Pasculle A.W."/>
            <person name="Nierman W.C."/>
            <person name="Driscoll E."/>
            <person name="Cumbie R."/>
            <person name="Clancy C.J."/>
            <person name="Dupont C.L."/>
        </authorList>
    </citation>
    <scope>NUCLEOTIDE SEQUENCE</scope>
    <source>
        <strain evidence="1">GL11</strain>
    </source>
</reference>
<evidence type="ECO:0000313" key="2">
    <source>
        <dbReference type="Proteomes" id="UP000716291"/>
    </source>
</evidence>
<sequence>MPLTEQDFLEDMFGFIKKSKRLTGTTCVTGNESSASSEHKNRIRTIGSICQERRKAFGEHADLCFYYGSNKLAYLEVGLADDGFYGTKELNEAGIKVSKMMKKFALQISRQYGINMSSINIFSFMISGLNLTALLMTFEGSISLITRSKRLRLPETVADILHLLPLVLKLVFNAVQIVKGTMNTTKEASTSVCLDNGNVLPLFSPCYLSSNKRKAPEDD</sequence>
<proteinExistence type="predicted"/>
<evidence type="ECO:0000313" key="1">
    <source>
        <dbReference type="EMBL" id="KAG1306855.1"/>
    </source>
</evidence>
<keyword evidence="2" id="KW-1185">Reference proteome</keyword>
<accession>A0A9P6X778</accession>
<comment type="caution">
    <text evidence="1">The sequence shown here is derived from an EMBL/GenBank/DDBJ whole genome shotgun (WGS) entry which is preliminary data.</text>
</comment>
<dbReference type="EMBL" id="JAANQT010001052">
    <property type="protein sequence ID" value="KAG1306855.1"/>
    <property type="molecule type" value="Genomic_DNA"/>
</dbReference>
<organism evidence="1 2">
    <name type="scientific">Rhizopus oryzae</name>
    <name type="common">Mucormycosis agent</name>
    <name type="synonym">Rhizopus arrhizus var. delemar</name>
    <dbReference type="NCBI Taxonomy" id="64495"/>
    <lineage>
        <taxon>Eukaryota</taxon>
        <taxon>Fungi</taxon>
        <taxon>Fungi incertae sedis</taxon>
        <taxon>Mucoromycota</taxon>
        <taxon>Mucoromycotina</taxon>
        <taxon>Mucoromycetes</taxon>
        <taxon>Mucorales</taxon>
        <taxon>Mucorineae</taxon>
        <taxon>Rhizopodaceae</taxon>
        <taxon>Rhizopus</taxon>
    </lineage>
</organism>
<protein>
    <submittedName>
        <fullName evidence="1">Uncharacterized protein</fullName>
    </submittedName>
</protein>
<name>A0A9P6X778_RHIOR</name>
<dbReference type="Proteomes" id="UP000716291">
    <property type="component" value="Unassembled WGS sequence"/>
</dbReference>
<gene>
    <name evidence="1" type="ORF">G6F64_007267</name>
</gene>
<dbReference type="OrthoDB" id="2271149at2759"/>
<dbReference type="AlphaFoldDB" id="A0A9P6X778"/>